<dbReference type="RefSeq" id="WP_386711956.1">
    <property type="nucleotide sequence ID" value="NZ_JBHXIJ010000054.1"/>
</dbReference>
<gene>
    <name evidence="2" type="ORF">ACFWJN_10615</name>
</gene>
<evidence type="ECO:0000313" key="3">
    <source>
        <dbReference type="Proteomes" id="UP001598448"/>
    </source>
</evidence>
<accession>A0ABW6FKM0</accession>
<feature type="compositionally biased region" description="Low complexity" evidence="1">
    <location>
        <begin position="52"/>
        <end position="65"/>
    </location>
</feature>
<organism evidence="2 3">
    <name type="scientific">Streptomyces albidochromogenes</name>
    <dbReference type="NCBI Taxonomy" id="329524"/>
    <lineage>
        <taxon>Bacteria</taxon>
        <taxon>Bacillati</taxon>
        <taxon>Actinomycetota</taxon>
        <taxon>Actinomycetes</taxon>
        <taxon>Kitasatosporales</taxon>
        <taxon>Streptomycetaceae</taxon>
        <taxon>Streptomyces</taxon>
    </lineage>
</organism>
<name>A0ABW6FKM0_9ACTN</name>
<evidence type="ECO:0000313" key="2">
    <source>
        <dbReference type="EMBL" id="MFD5099407.1"/>
    </source>
</evidence>
<dbReference type="EMBL" id="JBHXIJ010000054">
    <property type="protein sequence ID" value="MFD5099407.1"/>
    <property type="molecule type" value="Genomic_DNA"/>
</dbReference>
<evidence type="ECO:0000256" key="1">
    <source>
        <dbReference type="SAM" id="MobiDB-lite"/>
    </source>
</evidence>
<protein>
    <submittedName>
        <fullName evidence="2">Uncharacterized protein</fullName>
    </submittedName>
</protein>
<feature type="region of interest" description="Disordered" evidence="1">
    <location>
        <begin position="36"/>
        <end position="65"/>
    </location>
</feature>
<proteinExistence type="predicted"/>
<reference evidence="2 3" key="1">
    <citation type="submission" date="2024-09" db="EMBL/GenBank/DDBJ databases">
        <title>The Natural Products Discovery Center: Release of the First 8490 Sequenced Strains for Exploring Actinobacteria Biosynthetic Diversity.</title>
        <authorList>
            <person name="Kalkreuter E."/>
            <person name="Kautsar S.A."/>
            <person name="Yang D."/>
            <person name="Bader C.D."/>
            <person name="Teijaro C.N."/>
            <person name="Fluegel L."/>
            <person name="Davis C.M."/>
            <person name="Simpson J.R."/>
            <person name="Lauterbach L."/>
            <person name="Steele A.D."/>
            <person name="Gui C."/>
            <person name="Meng S."/>
            <person name="Li G."/>
            <person name="Viehrig K."/>
            <person name="Ye F."/>
            <person name="Su P."/>
            <person name="Kiefer A.F."/>
            <person name="Nichols A."/>
            <person name="Cepeda A.J."/>
            <person name="Yan W."/>
            <person name="Fan B."/>
            <person name="Jiang Y."/>
            <person name="Adhikari A."/>
            <person name="Zheng C.-J."/>
            <person name="Schuster L."/>
            <person name="Cowan T.M."/>
            <person name="Smanski M.J."/>
            <person name="Chevrette M.G."/>
            <person name="De Carvalho L.P.S."/>
            <person name="Shen B."/>
        </authorList>
    </citation>
    <scope>NUCLEOTIDE SEQUENCE [LARGE SCALE GENOMIC DNA]</scope>
    <source>
        <strain evidence="2 3">NPDC058348</strain>
    </source>
</reference>
<comment type="caution">
    <text evidence="2">The sequence shown here is derived from an EMBL/GenBank/DDBJ whole genome shotgun (WGS) entry which is preliminary data.</text>
</comment>
<keyword evidence="3" id="KW-1185">Reference proteome</keyword>
<sequence>MTIRSAPGNTSRQHALGTDAGDLAADAAALALTDTSGTASERAARALRRRASTATRATARSAVPS</sequence>
<dbReference type="Proteomes" id="UP001598448">
    <property type="component" value="Unassembled WGS sequence"/>
</dbReference>